<dbReference type="RefSeq" id="WP_209401748.1">
    <property type="nucleotide sequence ID" value="NZ_JAGIYQ010000001.1"/>
</dbReference>
<dbReference type="Gene3D" id="2.70.70.10">
    <property type="entry name" value="Glucose Permease (Domain IIA)"/>
    <property type="match status" value="1"/>
</dbReference>
<sequence>MSKRIEDVRKRILKRREMESKWQKNEQRNSKTVIPELNESDGFTYSYDDLVEKQGNNQNEKSTFFIRLLLSAIIVLCLAIVLKSNSPMSGKVHTVIQKLFSQEFQFASATKWYENHFGSPLAIFQKNKTNIAHNSKDNLAVPASGKVLQNFKIDGKGVIIQTNQNQKVEAMKEGVVLFVGNKDSLGKTVIIQHADGSESWYGKLKEAKVNVSDRVESKQVIGKVSTTDDGKYGSYYFAIKMGEHFIDPKKVMSFE</sequence>
<protein>
    <submittedName>
        <fullName evidence="3">M23 family metallopeptidase</fullName>
    </submittedName>
</protein>
<dbReference type="SUPFAM" id="SSF51261">
    <property type="entry name" value="Duplicated hybrid motif"/>
    <property type="match status" value="1"/>
</dbReference>
<dbReference type="CDD" id="cd12797">
    <property type="entry name" value="M23_peptidase"/>
    <property type="match status" value="1"/>
</dbReference>
<proteinExistence type="predicted"/>
<evidence type="ECO:0000256" key="1">
    <source>
        <dbReference type="SAM" id="Phobius"/>
    </source>
</evidence>
<dbReference type="InterPro" id="IPR050570">
    <property type="entry name" value="Cell_wall_metabolism_enzyme"/>
</dbReference>
<evidence type="ECO:0000313" key="3">
    <source>
        <dbReference type="EMBL" id="MBP0723884.1"/>
    </source>
</evidence>
<accession>A0A940NKJ8</accession>
<evidence type="ECO:0000313" key="4">
    <source>
        <dbReference type="Proteomes" id="UP000682134"/>
    </source>
</evidence>
<gene>
    <name evidence="3" type="ORF">J5Y03_01640</name>
</gene>
<keyword evidence="1" id="KW-0812">Transmembrane</keyword>
<evidence type="ECO:0000259" key="2">
    <source>
        <dbReference type="Pfam" id="PF01551"/>
    </source>
</evidence>
<dbReference type="InterPro" id="IPR011055">
    <property type="entry name" value="Dup_hybrid_motif"/>
</dbReference>
<name>A0A940NKJ8_9BACI</name>
<dbReference type="Proteomes" id="UP000682134">
    <property type="component" value="Unassembled WGS sequence"/>
</dbReference>
<dbReference type="GO" id="GO:0004222">
    <property type="term" value="F:metalloendopeptidase activity"/>
    <property type="evidence" value="ECO:0007669"/>
    <property type="project" value="TreeGrafter"/>
</dbReference>
<comment type="caution">
    <text evidence="3">The sequence shown here is derived from an EMBL/GenBank/DDBJ whole genome shotgun (WGS) entry which is preliminary data.</text>
</comment>
<dbReference type="PANTHER" id="PTHR21666:SF274">
    <property type="entry name" value="STAGE IV SPORULATION PROTEIN FA"/>
    <property type="match status" value="1"/>
</dbReference>
<organism evidence="3 4">
    <name type="scientific">Gottfriedia endophytica</name>
    <dbReference type="NCBI Taxonomy" id="2820819"/>
    <lineage>
        <taxon>Bacteria</taxon>
        <taxon>Bacillati</taxon>
        <taxon>Bacillota</taxon>
        <taxon>Bacilli</taxon>
        <taxon>Bacillales</taxon>
        <taxon>Bacillaceae</taxon>
        <taxon>Gottfriedia</taxon>
    </lineage>
</organism>
<dbReference type="PANTHER" id="PTHR21666">
    <property type="entry name" value="PEPTIDASE-RELATED"/>
    <property type="match status" value="1"/>
</dbReference>
<dbReference type="AlphaFoldDB" id="A0A940NKJ8"/>
<dbReference type="InterPro" id="IPR016047">
    <property type="entry name" value="M23ase_b-sheet_dom"/>
</dbReference>
<keyword evidence="4" id="KW-1185">Reference proteome</keyword>
<feature type="domain" description="M23ase beta-sheet core" evidence="2">
    <location>
        <begin position="156"/>
        <end position="248"/>
    </location>
</feature>
<keyword evidence="1" id="KW-0472">Membrane</keyword>
<dbReference type="EMBL" id="JAGIYQ010000001">
    <property type="protein sequence ID" value="MBP0723884.1"/>
    <property type="molecule type" value="Genomic_DNA"/>
</dbReference>
<dbReference type="Pfam" id="PF01551">
    <property type="entry name" value="Peptidase_M23"/>
    <property type="match status" value="1"/>
</dbReference>
<feature type="transmembrane region" description="Helical" evidence="1">
    <location>
        <begin position="64"/>
        <end position="82"/>
    </location>
</feature>
<keyword evidence="1" id="KW-1133">Transmembrane helix</keyword>
<reference evidence="3" key="1">
    <citation type="submission" date="2021-04" db="EMBL/GenBank/DDBJ databases">
        <title>Genome seq and assembly of Bacillus sp.</title>
        <authorList>
            <person name="Chhetri G."/>
        </authorList>
    </citation>
    <scope>NUCLEOTIDE SEQUENCE</scope>
    <source>
        <strain evidence="3">RG28</strain>
    </source>
</reference>